<evidence type="ECO:0000256" key="1">
    <source>
        <dbReference type="SAM" id="MobiDB-lite"/>
    </source>
</evidence>
<reference evidence="2 3" key="1">
    <citation type="journal article" date="2012" name="Genome Biol.">
        <title>Genome and low-iron response of an oceanic diatom adapted to chronic iron limitation.</title>
        <authorList>
            <person name="Lommer M."/>
            <person name="Specht M."/>
            <person name="Roy A.S."/>
            <person name="Kraemer L."/>
            <person name="Andreson R."/>
            <person name="Gutowska M.A."/>
            <person name="Wolf J."/>
            <person name="Bergner S.V."/>
            <person name="Schilhabel M.B."/>
            <person name="Klostermeier U.C."/>
            <person name="Beiko R.G."/>
            <person name="Rosenstiel P."/>
            <person name="Hippler M."/>
            <person name="Laroche J."/>
        </authorList>
    </citation>
    <scope>NUCLEOTIDE SEQUENCE [LARGE SCALE GENOMIC DNA]</scope>
    <source>
        <strain evidence="2 3">CCMP1005</strain>
    </source>
</reference>
<feature type="non-terminal residue" evidence="2">
    <location>
        <position position="1"/>
    </location>
</feature>
<accession>K0SNS4</accession>
<evidence type="ECO:0000313" key="2">
    <source>
        <dbReference type="EMBL" id="EJK62591.1"/>
    </source>
</evidence>
<feature type="region of interest" description="Disordered" evidence="1">
    <location>
        <begin position="31"/>
        <end position="53"/>
    </location>
</feature>
<protein>
    <submittedName>
        <fullName evidence="2">Uncharacterized protein</fullName>
    </submittedName>
</protein>
<feature type="region of interest" description="Disordered" evidence="1">
    <location>
        <begin position="151"/>
        <end position="175"/>
    </location>
</feature>
<keyword evidence="3" id="KW-1185">Reference proteome</keyword>
<gene>
    <name evidence="2" type="ORF">THAOC_16788</name>
</gene>
<dbReference type="EMBL" id="AGNL01018759">
    <property type="protein sequence ID" value="EJK62591.1"/>
    <property type="molecule type" value="Genomic_DNA"/>
</dbReference>
<proteinExistence type="predicted"/>
<evidence type="ECO:0000313" key="3">
    <source>
        <dbReference type="Proteomes" id="UP000266841"/>
    </source>
</evidence>
<comment type="caution">
    <text evidence="2">The sequence shown here is derived from an EMBL/GenBank/DDBJ whole genome shotgun (WGS) entry which is preliminary data.</text>
</comment>
<dbReference type="Proteomes" id="UP000266841">
    <property type="component" value="Unassembled WGS sequence"/>
</dbReference>
<sequence length="175" mass="19010">PLEERLAGPPELPPPLPALVAVGRAAFSRRGRTGGRNVRGSMEGGRCGGRHDAQQQRQCRADIRANRHRLVRSMIAVDGMFDVLCRRVSLVGRCWLLLPVQSSAVDPYPTGSARVSVNRSWFMILSPGSFVSLVDPHPEVQAFGTITSRHGSWSTRSRRVPPVRGPGGPTSPVCL</sequence>
<dbReference type="AlphaFoldDB" id="K0SNS4"/>
<organism evidence="2 3">
    <name type="scientific">Thalassiosira oceanica</name>
    <name type="common">Marine diatom</name>
    <dbReference type="NCBI Taxonomy" id="159749"/>
    <lineage>
        <taxon>Eukaryota</taxon>
        <taxon>Sar</taxon>
        <taxon>Stramenopiles</taxon>
        <taxon>Ochrophyta</taxon>
        <taxon>Bacillariophyta</taxon>
        <taxon>Coscinodiscophyceae</taxon>
        <taxon>Thalassiosirophycidae</taxon>
        <taxon>Thalassiosirales</taxon>
        <taxon>Thalassiosiraceae</taxon>
        <taxon>Thalassiosira</taxon>
    </lineage>
</organism>
<name>K0SNS4_THAOC</name>